<evidence type="ECO:0000256" key="1">
    <source>
        <dbReference type="ARBA" id="ARBA00022676"/>
    </source>
</evidence>
<dbReference type="InterPro" id="IPR001830">
    <property type="entry name" value="Glyco_trans_20"/>
</dbReference>
<evidence type="ECO:0008006" key="5">
    <source>
        <dbReference type="Google" id="ProtNLM"/>
    </source>
</evidence>
<reference evidence="3 4" key="1">
    <citation type="journal article" date="2019" name="Sci. Rep.">
        <title>A high-quality genome of Eragrostis curvula grass provides insights into Poaceae evolution and supports new strategies to enhance forage quality.</title>
        <authorList>
            <person name="Carballo J."/>
            <person name="Santos B.A.C.M."/>
            <person name="Zappacosta D."/>
            <person name="Garbus I."/>
            <person name="Selva J.P."/>
            <person name="Gallo C.A."/>
            <person name="Diaz A."/>
            <person name="Albertini E."/>
            <person name="Caccamo M."/>
            <person name="Echenique V."/>
        </authorList>
    </citation>
    <scope>NUCLEOTIDE SEQUENCE [LARGE SCALE GENOMIC DNA]</scope>
    <source>
        <strain evidence="4">cv. Victoria</strain>
        <tissue evidence="3">Leaf</tissue>
    </source>
</reference>
<organism evidence="3 4">
    <name type="scientific">Eragrostis curvula</name>
    <name type="common">weeping love grass</name>
    <dbReference type="NCBI Taxonomy" id="38414"/>
    <lineage>
        <taxon>Eukaryota</taxon>
        <taxon>Viridiplantae</taxon>
        <taxon>Streptophyta</taxon>
        <taxon>Embryophyta</taxon>
        <taxon>Tracheophyta</taxon>
        <taxon>Spermatophyta</taxon>
        <taxon>Magnoliopsida</taxon>
        <taxon>Liliopsida</taxon>
        <taxon>Poales</taxon>
        <taxon>Poaceae</taxon>
        <taxon>PACMAD clade</taxon>
        <taxon>Chloridoideae</taxon>
        <taxon>Eragrostideae</taxon>
        <taxon>Eragrostidinae</taxon>
        <taxon>Eragrostis</taxon>
    </lineage>
</organism>
<dbReference type="Pfam" id="PF00982">
    <property type="entry name" value="Glyco_transf_20"/>
    <property type="match status" value="1"/>
</dbReference>
<dbReference type="PANTHER" id="PTHR10788">
    <property type="entry name" value="TREHALOSE-6-PHOSPHATE SYNTHASE"/>
    <property type="match status" value="1"/>
</dbReference>
<sequence length="687" mass="78163">MMSRSYTNLLDLAAGNFAAALGPSGSGRRRSGSFGMKRMSRVMTVPGTLAELDDEDDEAAATSSVASDVPSSAVGERIIVVANQLPVVARRRADGRGWVFSWDEDSLLLRLRDGVPDDMEVLFVGTLRADVPASEQEEVSQTLIDGFRCAPVFLPSELYERFYHHFCKRYLWPLFHYMLPFPSCLPGTESGPSVEGGRFDRAAWEAYVLANKHFYEKVVEVINPEDDYVWVHDYHLMALPTFLRRRFNRLRIGFFLHSPFPSSEIYRTLPVREEVLRTLLNCDLIGFHTFDYARHFLSCCSRMLGLEYQSKRGYIGLEYFGRTVGIKIMPMGIHMGQLQSVLRLPERERMVAELRQQFEGKVVLLGVDDMDIFKGIDLKLLAFENMLRTHPKWQGRAVLVQIANPPRGKGKEVEVIQAEIRESYERIDREFGQPGYSPVVFIDRNVTSVERLAYYTVAECVVVTAVRDGMNLTPYEYIVCRQGIPGSESELEVSGPKKSVLVVSEFIGCSPSLSGAIRVNPWNIEATAEALNEAISMSEQEKQLGHGKHYRYVSTHDVAYWSRSFVQDLERACKDHFRKPCWGIGLGFGFRVVALDQHFTKLNLDTIVMSYERAKSRVILLDYDGTIACFSRWAREYNQHLQGKVHCKEITIRAQKVSSLILVAAKRKAKKELRDETMKPIHLFGDE</sequence>
<evidence type="ECO:0000313" key="4">
    <source>
        <dbReference type="Proteomes" id="UP000324897"/>
    </source>
</evidence>
<gene>
    <name evidence="3" type="ORF">EJB05_36801</name>
</gene>
<protein>
    <recommendedName>
        <fullName evidence="5">Trehalose-6-phosphate synthase</fullName>
    </recommendedName>
</protein>
<dbReference type="GO" id="GO:0004805">
    <property type="term" value="F:trehalose-phosphatase activity"/>
    <property type="evidence" value="ECO:0007669"/>
    <property type="project" value="TreeGrafter"/>
</dbReference>
<comment type="caution">
    <text evidence="3">The sequence shown here is derived from an EMBL/GenBank/DDBJ whole genome shotgun (WGS) entry which is preliminary data.</text>
</comment>
<dbReference type="EMBL" id="RWGY01000029">
    <property type="protein sequence ID" value="TVU20587.1"/>
    <property type="molecule type" value="Genomic_DNA"/>
</dbReference>
<dbReference type="FunFam" id="3.40.50.2000:FF:000010">
    <property type="entry name" value="Alpha,alpha-trehalose-phosphate synthase"/>
    <property type="match status" value="1"/>
</dbReference>
<dbReference type="Proteomes" id="UP000324897">
    <property type="component" value="Chromosome 7"/>
</dbReference>
<dbReference type="GO" id="GO:0005829">
    <property type="term" value="C:cytosol"/>
    <property type="evidence" value="ECO:0007669"/>
    <property type="project" value="TreeGrafter"/>
</dbReference>
<keyword evidence="4" id="KW-1185">Reference proteome</keyword>
<dbReference type="Gene3D" id="3.40.50.2000">
    <property type="entry name" value="Glycogen Phosphorylase B"/>
    <property type="match status" value="2"/>
</dbReference>
<dbReference type="GO" id="GO:0016757">
    <property type="term" value="F:glycosyltransferase activity"/>
    <property type="evidence" value="ECO:0007669"/>
    <property type="project" value="UniProtKB-KW"/>
</dbReference>
<keyword evidence="2" id="KW-0808">Transferase</keyword>
<dbReference type="FunFam" id="3.40.50.2000:FF:000017">
    <property type="entry name" value="alpha,alpha-trehalose-phosphate synthase [UDP-forming] 6"/>
    <property type="match status" value="1"/>
</dbReference>
<dbReference type="SUPFAM" id="SSF53756">
    <property type="entry name" value="UDP-Glycosyltransferase/glycogen phosphorylase"/>
    <property type="match status" value="1"/>
</dbReference>
<dbReference type="GO" id="GO:0005992">
    <property type="term" value="P:trehalose biosynthetic process"/>
    <property type="evidence" value="ECO:0007669"/>
    <property type="project" value="InterPro"/>
</dbReference>
<keyword evidence="1" id="KW-0328">Glycosyltransferase</keyword>
<feature type="non-terminal residue" evidence="3">
    <location>
        <position position="1"/>
    </location>
</feature>
<dbReference type="Gramene" id="TVU20587">
    <property type="protein sequence ID" value="TVU20587"/>
    <property type="gene ID" value="EJB05_36801"/>
</dbReference>
<proteinExistence type="predicted"/>
<evidence type="ECO:0000256" key="2">
    <source>
        <dbReference type="ARBA" id="ARBA00022679"/>
    </source>
</evidence>
<dbReference type="CDD" id="cd03788">
    <property type="entry name" value="GT20_TPS"/>
    <property type="match status" value="1"/>
</dbReference>
<dbReference type="AlphaFoldDB" id="A0A5J9UB57"/>
<accession>A0A5J9UB57</accession>
<dbReference type="PANTHER" id="PTHR10788:SF87">
    <property type="entry name" value="TREHALOSE 6-PHOSPHATE PHOSPHATASE"/>
    <property type="match status" value="1"/>
</dbReference>
<dbReference type="OrthoDB" id="755951at2759"/>
<evidence type="ECO:0000313" key="3">
    <source>
        <dbReference type="EMBL" id="TVU20587.1"/>
    </source>
</evidence>
<name>A0A5J9UB57_9POAL</name>